<evidence type="ECO:0000313" key="2">
    <source>
        <dbReference type="EMBL" id="OFW57608.1"/>
    </source>
</evidence>
<name>A0A1F2WL75_9ACTN</name>
<dbReference type="AlphaFoldDB" id="A0A1F2WL75"/>
<gene>
    <name evidence="2" type="ORF">A2Y75_08165</name>
</gene>
<proteinExistence type="predicted"/>
<sequence>MLKVAIRNTLGICGLLLVLSAVAAPAAGQSEPAAPQSPKAESKIWGWWPLVPWDGQTVKASAWAKVLNEPIDLTRKGTAGDKLRYQIKRINLTVDREGKILNRMVAEGRLSRTLLREAEPGIWVERCVWEKYAAAQGMGPNDYPVPQELLGDKSLSFEFSPRTFDYINPPVDFKSLGNEVFGYLLKVLTMDATGWDAVLLSLREEFGGKVRIGDISRQVDWQPWDISRVGGEGSVGQYHVGEMQLSVIGLTRFQGEPCVLIWISMEGNRVTQKMDTPQVALNMKSTEYFRGEIAASLLDGRLVGMELWGPLPCVMEMGFGGQPPKEQPIGAIIQQVSMWEIPAASKKD</sequence>
<dbReference type="Proteomes" id="UP000177876">
    <property type="component" value="Unassembled WGS sequence"/>
</dbReference>
<organism evidence="2 3">
    <name type="scientific">Candidatus Solincola sediminis</name>
    <dbReference type="NCBI Taxonomy" id="1797199"/>
    <lineage>
        <taxon>Bacteria</taxon>
        <taxon>Bacillati</taxon>
        <taxon>Actinomycetota</taxon>
        <taxon>Candidatus Geothermincolia</taxon>
        <taxon>Candidatus Geothermincolales</taxon>
        <taxon>Candidatus Geothermincolaceae</taxon>
        <taxon>Candidatus Solincola</taxon>
    </lineage>
</organism>
<protein>
    <submittedName>
        <fullName evidence="2">Uncharacterized protein</fullName>
    </submittedName>
</protein>
<keyword evidence="1" id="KW-0732">Signal</keyword>
<reference evidence="2 3" key="1">
    <citation type="journal article" date="2016" name="Nat. Commun.">
        <title>Thousands of microbial genomes shed light on interconnected biogeochemical processes in an aquifer system.</title>
        <authorList>
            <person name="Anantharaman K."/>
            <person name="Brown C.T."/>
            <person name="Hug L.A."/>
            <person name="Sharon I."/>
            <person name="Castelle C.J."/>
            <person name="Probst A.J."/>
            <person name="Thomas B.C."/>
            <person name="Singh A."/>
            <person name="Wilkins M.J."/>
            <person name="Karaoz U."/>
            <person name="Brodie E.L."/>
            <person name="Williams K.H."/>
            <person name="Hubbard S.S."/>
            <person name="Banfield J.F."/>
        </authorList>
    </citation>
    <scope>NUCLEOTIDE SEQUENCE [LARGE SCALE GENOMIC DNA]</scope>
</reference>
<comment type="caution">
    <text evidence="2">The sequence shown here is derived from an EMBL/GenBank/DDBJ whole genome shotgun (WGS) entry which is preliminary data.</text>
</comment>
<evidence type="ECO:0000256" key="1">
    <source>
        <dbReference type="SAM" id="SignalP"/>
    </source>
</evidence>
<accession>A0A1F2WL75</accession>
<dbReference type="STRING" id="1797197.A2Y75_08165"/>
<feature type="chain" id="PRO_5038468181" evidence="1">
    <location>
        <begin position="24"/>
        <end position="348"/>
    </location>
</feature>
<dbReference type="EMBL" id="MELK01000031">
    <property type="protein sequence ID" value="OFW57608.1"/>
    <property type="molecule type" value="Genomic_DNA"/>
</dbReference>
<evidence type="ECO:0000313" key="3">
    <source>
        <dbReference type="Proteomes" id="UP000177876"/>
    </source>
</evidence>
<feature type="signal peptide" evidence="1">
    <location>
        <begin position="1"/>
        <end position="23"/>
    </location>
</feature>